<protein>
    <recommendedName>
        <fullName evidence="1">Transposase DDE domain-containing protein</fullName>
    </recommendedName>
</protein>
<dbReference type="EMBL" id="JACIFO010000001">
    <property type="protein sequence ID" value="MBB4118161.1"/>
    <property type="molecule type" value="Genomic_DNA"/>
</dbReference>
<evidence type="ECO:0000313" key="3">
    <source>
        <dbReference type="Proteomes" id="UP000553034"/>
    </source>
</evidence>
<sequence>MKAKRQSTVEPVFGTLTQFMGLRKVNTLGLKQANKCMQLSAIAYNLKKYLKFIEKRTKSGAGCLALLFSVKNRLQKSISSLLSHSTINYSLN</sequence>
<dbReference type="InterPro" id="IPR025668">
    <property type="entry name" value="Tnp_DDE_dom"/>
</dbReference>
<evidence type="ECO:0000259" key="1">
    <source>
        <dbReference type="Pfam" id="PF13751"/>
    </source>
</evidence>
<comment type="caution">
    <text evidence="2">The sequence shown here is derived from an EMBL/GenBank/DDBJ whole genome shotgun (WGS) entry which is preliminary data.</text>
</comment>
<accession>A0A840EM53</accession>
<keyword evidence="3" id="KW-1185">Reference proteome</keyword>
<gene>
    <name evidence="2" type="ORF">GGR32_000433</name>
</gene>
<reference evidence="2 3" key="1">
    <citation type="submission" date="2020-08" db="EMBL/GenBank/DDBJ databases">
        <title>Genomic Encyclopedia of Type Strains, Phase IV (KMG-IV): sequencing the most valuable type-strain genomes for metagenomic binning, comparative biology and taxonomic classification.</title>
        <authorList>
            <person name="Goeker M."/>
        </authorList>
    </citation>
    <scope>NUCLEOTIDE SEQUENCE [LARGE SCALE GENOMIC DNA]</scope>
    <source>
        <strain evidence="2 3">DSM 29568</strain>
    </source>
</reference>
<dbReference type="AlphaFoldDB" id="A0A840EM53"/>
<dbReference type="Proteomes" id="UP000553034">
    <property type="component" value="Unassembled WGS sequence"/>
</dbReference>
<organism evidence="2 3">
    <name type="scientific">Mesonia hippocampi</name>
    <dbReference type="NCBI Taxonomy" id="1628250"/>
    <lineage>
        <taxon>Bacteria</taxon>
        <taxon>Pseudomonadati</taxon>
        <taxon>Bacteroidota</taxon>
        <taxon>Flavobacteriia</taxon>
        <taxon>Flavobacteriales</taxon>
        <taxon>Flavobacteriaceae</taxon>
        <taxon>Mesonia</taxon>
    </lineage>
</organism>
<dbReference type="Pfam" id="PF13751">
    <property type="entry name" value="DDE_Tnp_1_6"/>
    <property type="match status" value="1"/>
</dbReference>
<name>A0A840EM53_9FLAO</name>
<evidence type="ECO:0000313" key="2">
    <source>
        <dbReference type="EMBL" id="MBB4118161.1"/>
    </source>
</evidence>
<feature type="domain" description="Transposase DDE" evidence="1">
    <location>
        <begin position="3"/>
        <end position="49"/>
    </location>
</feature>
<proteinExistence type="predicted"/>